<evidence type="ECO:0000256" key="3">
    <source>
        <dbReference type="ARBA" id="ARBA00023163"/>
    </source>
</evidence>
<evidence type="ECO:0000259" key="5">
    <source>
        <dbReference type="PROSITE" id="PS51063"/>
    </source>
</evidence>
<name>V6EZI4_MAGGM</name>
<dbReference type="Pfam" id="PF13545">
    <property type="entry name" value="HTH_Crp_2"/>
    <property type="match status" value="1"/>
</dbReference>
<accession>V6EZI4</accession>
<dbReference type="EMBL" id="HG794546">
    <property type="protein sequence ID" value="CDK98619.1"/>
    <property type="molecule type" value="Genomic_DNA"/>
</dbReference>
<dbReference type="Gene3D" id="1.10.10.10">
    <property type="entry name" value="Winged helix-like DNA-binding domain superfamily/Winged helix DNA-binding domain"/>
    <property type="match status" value="1"/>
</dbReference>
<proteinExistence type="predicted"/>
<dbReference type="eggNOG" id="COG0664">
    <property type="taxonomic scope" value="Bacteria"/>
</dbReference>
<keyword evidence="1" id="KW-0805">Transcription regulation</keyword>
<dbReference type="InterPro" id="IPR050397">
    <property type="entry name" value="Env_Response_Regulators"/>
</dbReference>
<dbReference type="GO" id="GO:0003700">
    <property type="term" value="F:DNA-binding transcription factor activity"/>
    <property type="evidence" value="ECO:0007669"/>
    <property type="project" value="TreeGrafter"/>
</dbReference>
<protein>
    <recommendedName>
        <fullName evidence="8">cAMP-binding proteins-catabolite gene activator and regulatory subunit of cAMP-dependent protein kinases</fullName>
    </recommendedName>
</protein>
<evidence type="ECO:0000256" key="2">
    <source>
        <dbReference type="ARBA" id="ARBA00023125"/>
    </source>
</evidence>
<dbReference type="PROSITE" id="PS51063">
    <property type="entry name" value="HTH_CRP_2"/>
    <property type="match status" value="1"/>
</dbReference>
<feature type="domain" description="HTH crp-type" evidence="5">
    <location>
        <begin position="168"/>
        <end position="238"/>
    </location>
</feature>
<dbReference type="InterPro" id="IPR036388">
    <property type="entry name" value="WH-like_DNA-bd_sf"/>
</dbReference>
<organism evidence="6 7">
    <name type="scientific">Magnetospirillum gryphiswaldense (strain DSM 6361 / JCM 21280 / NBRC 15271 / MSR-1)</name>
    <dbReference type="NCBI Taxonomy" id="431944"/>
    <lineage>
        <taxon>Bacteria</taxon>
        <taxon>Pseudomonadati</taxon>
        <taxon>Pseudomonadota</taxon>
        <taxon>Alphaproteobacteria</taxon>
        <taxon>Rhodospirillales</taxon>
        <taxon>Rhodospirillaceae</taxon>
        <taxon>Magnetospirillum</taxon>
    </lineage>
</organism>
<dbReference type="SMART" id="SM00100">
    <property type="entry name" value="cNMP"/>
    <property type="match status" value="1"/>
</dbReference>
<dbReference type="InterPro" id="IPR012318">
    <property type="entry name" value="HTH_CRP"/>
</dbReference>
<keyword evidence="3" id="KW-0804">Transcription</keyword>
<dbReference type="Pfam" id="PF00027">
    <property type="entry name" value="cNMP_binding"/>
    <property type="match status" value="1"/>
</dbReference>
<dbReference type="Proteomes" id="UP000018922">
    <property type="component" value="Chromosome I"/>
</dbReference>
<dbReference type="PANTHER" id="PTHR24567">
    <property type="entry name" value="CRP FAMILY TRANSCRIPTIONAL REGULATORY PROTEIN"/>
    <property type="match status" value="1"/>
</dbReference>
<keyword evidence="2" id="KW-0238">DNA-binding</keyword>
<dbReference type="SUPFAM" id="SSF46785">
    <property type="entry name" value="Winged helix' DNA-binding domain"/>
    <property type="match status" value="1"/>
</dbReference>
<dbReference type="GO" id="GO:0005829">
    <property type="term" value="C:cytosol"/>
    <property type="evidence" value="ECO:0007669"/>
    <property type="project" value="TreeGrafter"/>
</dbReference>
<evidence type="ECO:0008006" key="8">
    <source>
        <dbReference type="Google" id="ProtNLM"/>
    </source>
</evidence>
<reference evidence="6 7" key="1">
    <citation type="journal article" date="2014" name="Genome Announc.">
        <title>Complete genome sequence of Magnetospirillum gryphiswaldense MSR-1.</title>
        <authorList>
            <person name="Wang X."/>
            <person name="Wang Q."/>
            <person name="Zhang W."/>
            <person name="Wang Y."/>
            <person name="Li L."/>
            <person name="Wen T."/>
            <person name="Zhang T."/>
            <person name="Zhang Y."/>
            <person name="Xu J."/>
            <person name="Hu J."/>
            <person name="Li S."/>
            <person name="Liu L."/>
            <person name="Liu J."/>
            <person name="Jiang W."/>
            <person name="Tian J."/>
            <person name="Li Y."/>
            <person name="Schuler D."/>
            <person name="Wang L."/>
            <person name="Li J."/>
        </authorList>
    </citation>
    <scope>NUCLEOTIDE SEQUENCE [LARGE SCALE GENOMIC DNA]</scope>
    <source>
        <strain evidence="7">DSM 6361 / JCM 21280 / NBRC 15271 / MSR-1</strain>
    </source>
</reference>
<dbReference type="SUPFAM" id="SSF51206">
    <property type="entry name" value="cAMP-binding domain-like"/>
    <property type="match status" value="1"/>
</dbReference>
<dbReference type="GO" id="GO:0003677">
    <property type="term" value="F:DNA binding"/>
    <property type="evidence" value="ECO:0007669"/>
    <property type="project" value="UniProtKB-KW"/>
</dbReference>
<dbReference type="SMART" id="SM00419">
    <property type="entry name" value="HTH_CRP"/>
    <property type="match status" value="1"/>
</dbReference>
<dbReference type="InterPro" id="IPR018490">
    <property type="entry name" value="cNMP-bd_dom_sf"/>
</dbReference>
<dbReference type="HOGENOM" id="CLU_075053_4_0_5"/>
<dbReference type="Gene3D" id="2.60.120.10">
    <property type="entry name" value="Jelly Rolls"/>
    <property type="match status" value="1"/>
</dbReference>
<evidence type="ECO:0000313" key="6">
    <source>
        <dbReference type="EMBL" id="CDK98619.1"/>
    </source>
</evidence>
<dbReference type="InterPro" id="IPR000595">
    <property type="entry name" value="cNMP-bd_dom"/>
</dbReference>
<sequence length="256" mass="27112">MPPPVQSAPLSGIRVAGVTDVLADAIAALKSHQVFGVLPEDDLAGLLDDPPWRHFGPGECLFRQGDPANRLYLLMAGQVELAMLRPGCSPEILSHLSPGAAIGADSLIPGNRHAATAQTVGECRAAVLHGARLVGFLDTHFDLTLAMIAEMAGSLHGLVKEITELKLQSTTERLASYLAGLAAGHRGGAIEVRLPCEKRLLAERLGMEPATLSRAFAKLREIGVETGRGDRVAINDLAELRHLCEALDMPADGEMS</sequence>
<keyword evidence="7" id="KW-1185">Reference proteome</keyword>
<dbReference type="InterPro" id="IPR014710">
    <property type="entry name" value="RmlC-like_jellyroll"/>
</dbReference>
<dbReference type="InterPro" id="IPR036390">
    <property type="entry name" value="WH_DNA-bd_sf"/>
</dbReference>
<feature type="domain" description="Cyclic nucleotide-binding" evidence="4">
    <location>
        <begin position="34"/>
        <end position="128"/>
    </location>
</feature>
<dbReference type="AlphaFoldDB" id="V6EZI4"/>
<gene>
    <name evidence="6" type="ordered locus">MGMSRv2__1404</name>
</gene>
<evidence type="ECO:0000259" key="4">
    <source>
        <dbReference type="PROSITE" id="PS50042"/>
    </source>
</evidence>
<dbReference type="STRING" id="1430440.MGMSRv2__1404"/>
<dbReference type="CDD" id="cd00038">
    <property type="entry name" value="CAP_ED"/>
    <property type="match status" value="1"/>
</dbReference>
<evidence type="ECO:0000313" key="7">
    <source>
        <dbReference type="Proteomes" id="UP000018922"/>
    </source>
</evidence>
<evidence type="ECO:0000256" key="1">
    <source>
        <dbReference type="ARBA" id="ARBA00023015"/>
    </source>
</evidence>
<dbReference type="PANTHER" id="PTHR24567:SF26">
    <property type="entry name" value="REGULATORY PROTEIN YEIL"/>
    <property type="match status" value="1"/>
</dbReference>
<dbReference type="KEGG" id="mgy:MGMSRv2__1404"/>
<dbReference type="PROSITE" id="PS50042">
    <property type="entry name" value="CNMP_BINDING_3"/>
    <property type="match status" value="1"/>
</dbReference>